<sequence length="305" mass="34213">MNRHKSTTKYIIKLIVGFLLIWILAKQINVLEVRQVYINANKWMLVSAVVVFYLGVILETKKFESACLKKISFSKSIKFVFMGLFFNTFLPSNVGGDSYKIVLLNNERIDKKQSFFFVVMDRATGLMALMILGAVSFFLIDKTTLMNQLASTITIRFSLVMYLLVFILIPLLLIIVWKFQNKLKNLVKAKGTYIVNYFKSGWSRVLIWGLFFQTARGIAITLMTYSLGGSLHIGETFICLAIVAIISMLPISVGGFGVREGVMSFSMNSFGVPLEIAGGVALMNMSLVLTKALIGGVIFTIEKRK</sequence>
<reference evidence="7 8" key="1">
    <citation type="submission" date="2016-10" db="EMBL/GenBank/DDBJ databases">
        <authorList>
            <person name="de Groot N.N."/>
        </authorList>
    </citation>
    <scope>NUCLEOTIDE SEQUENCE [LARGE SCALE GENOMIC DNA]</scope>
    <source>
        <strain evidence="7 8">APO</strain>
    </source>
</reference>
<feature type="transmembrane region" description="Helical" evidence="6">
    <location>
        <begin position="115"/>
        <end position="139"/>
    </location>
</feature>
<dbReference type="Pfam" id="PF03706">
    <property type="entry name" value="LPG_synthase_TM"/>
    <property type="match status" value="1"/>
</dbReference>
<dbReference type="GO" id="GO:0005886">
    <property type="term" value="C:plasma membrane"/>
    <property type="evidence" value="ECO:0007669"/>
    <property type="project" value="UniProtKB-SubCell"/>
</dbReference>
<keyword evidence="3 6" id="KW-0812">Transmembrane</keyword>
<evidence type="ECO:0000313" key="8">
    <source>
        <dbReference type="Proteomes" id="UP000199230"/>
    </source>
</evidence>
<comment type="similarity">
    <text evidence="6">Belongs to the LPG synthase family.</text>
</comment>
<keyword evidence="4 6" id="KW-1133">Transmembrane helix</keyword>
<comment type="function">
    <text evidence="6">Catalyzes the transfer of a lysyl group from L-lysyl-tRNA(Lys) to membrane-bound phosphatidylglycerol (PG), which produces lysylphosphatidylglycerol (LPG), a major component of the bacterial membrane with a positive net charge. LPG synthesis contributes to bacterial virulence as it is involved in the resistance mechanism against cationic antimicrobial peptides (CAMP) produces by the host's immune system (defensins, cathelicidins) and by the competing microorganisms.</text>
</comment>
<evidence type="ECO:0000256" key="3">
    <source>
        <dbReference type="ARBA" id="ARBA00022692"/>
    </source>
</evidence>
<name>A0A1H3PC20_9FIRM</name>
<feature type="transmembrane region" description="Helical" evidence="6">
    <location>
        <begin position="205"/>
        <end position="225"/>
    </location>
</feature>
<comment type="catalytic activity">
    <reaction evidence="6">
        <text>L-lysyl-tRNA(Lys) + a 1,2-diacyl-sn-glycero-3-phospho-(1'-sn-glycerol) = a 1,2-diacyl-sn-glycero-3-phospho-1'-(3'-O-L-lysyl)-sn-glycerol + tRNA(Lys)</text>
        <dbReference type="Rhea" id="RHEA:10668"/>
        <dbReference type="Rhea" id="RHEA-COMP:9696"/>
        <dbReference type="Rhea" id="RHEA-COMP:9697"/>
        <dbReference type="ChEBI" id="CHEBI:64716"/>
        <dbReference type="ChEBI" id="CHEBI:75792"/>
        <dbReference type="ChEBI" id="CHEBI:78442"/>
        <dbReference type="ChEBI" id="CHEBI:78529"/>
        <dbReference type="EC" id="2.3.2.3"/>
    </reaction>
</comment>
<dbReference type="AlphaFoldDB" id="A0A1H3PC20"/>
<keyword evidence="6" id="KW-0443">Lipid metabolism</keyword>
<dbReference type="EC" id="2.3.2.3" evidence="6"/>
<protein>
    <recommendedName>
        <fullName evidence="6">Phosphatidylglycerol lysyltransferase</fullName>
        <ecNumber evidence="6">2.3.2.3</ecNumber>
    </recommendedName>
    <alternativeName>
        <fullName evidence="6">Lysylphosphatidylglycerol synthase</fullName>
    </alternativeName>
</protein>
<keyword evidence="5 6" id="KW-0472">Membrane</keyword>
<accession>A0A1H3PC20</accession>
<dbReference type="EMBL" id="FNPV01000006">
    <property type="protein sequence ID" value="SDY98702.1"/>
    <property type="molecule type" value="Genomic_DNA"/>
</dbReference>
<evidence type="ECO:0000256" key="5">
    <source>
        <dbReference type="ARBA" id="ARBA00023136"/>
    </source>
</evidence>
<dbReference type="GO" id="GO:0006629">
    <property type="term" value="P:lipid metabolic process"/>
    <property type="evidence" value="ECO:0007669"/>
    <property type="project" value="UniProtKB-KW"/>
</dbReference>
<evidence type="ECO:0000256" key="4">
    <source>
        <dbReference type="ARBA" id="ARBA00022989"/>
    </source>
</evidence>
<keyword evidence="6" id="KW-0808">Transferase</keyword>
<evidence type="ECO:0000313" key="7">
    <source>
        <dbReference type="EMBL" id="SDY98702.1"/>
    </source>
</evidence>
<evidence type="ECO:0000256" key="1">
    <source>
        <dbReference type="ARBA" id="ARBA00004651"/>
    </source>
</evidence>
<keyword evidence="8" id="KW-1185">Reference proteome</keyword>
<feature type="transmembrane region" description="Helical" evidence="6">
    <location>
        <begin position="276"/>
        <end position="301"/>
    </location>
</feature>
<comment type="subcellular location">
    <subcellularLocation>
        <location evidence="1 6">Cell membrane</location>
        <topology evidence="1 6">Multi-pass membrane protein</topology>
    </subcellularLocation>
</comment>
<feature type="transmembrane region" description="Helical" evidence="6">
    <location>
        <begin position="10"/>
        <end position="28"/>
    </location>
</feature>
<dbReference type="STRING" id="159292.SAMN05192546_106133"/>
<evidence type="ECO:0000256" key="2">
    <source>
        <dbReference type="ARBA" id="ARBA00022475"/>
    </source>
</evidence>
<keyword evidence="6" id="KW-0046">Antibiotic resistance</keyword>
<dbReference type="GO" id="GO:0046677">
    <property type="term" value="P:response to antibiotic"/>
    <property type="evidence" value="ECO:0007669"/>
    <property type="project" value="UniProtKB-KW"/>
</dbReference>
<dbReference type="PANTHER" id="PTHR40277:SF1">
    <property type="entry name" value="BLL5419 PROTEIN"/>
    <property type="match status" value="1"/>
</dbReference>
<evidence type="ECO:0000256" key="6">
    <source>
        <dbReference type="RuleBase" id="RU363042"/>
    </source>
</evidence>
<feature type="transmembrane region" description="Helical" evidence="6">
    <location>
        <begin position="79"/>
        <end position="95"/>
    </location>
</feature>
<feature type="transmembrane region" description="Helical" evidence="6">
    <location>
        <begin position="40"/>
        <end position="58"/>
    </location>
</feature>
<feature type="transmembrane region" description="Helical" evidence="6">
    <location>
        <begin position="159"/>
        <end position="177"/>
    </location>
</feature>
<dbReference type="InterPro" id="IPR022791">
    <property type="entry name" value="L-PG_synthase/AglD"/>
</dbReference>
<dbReference type="PANTHER" id="PTHR40277">
    <property type="entry name" value="BLL5419 PROTEIN"/>
    <property type="match status" value="1"/>
</dbReference>
<organism evidence="7 8">
    <name type="scientific">Tindallia californiensis</name>
    <dbReference type="NCBI Taxonomy" id="159292"/>
    <lineage>
        <taxon>Bacteria</taxon>
        <taxon>Bacillati</taxon>
        <taxon>Bacillota</taxon>
        <taxon>Clostridia</taxon>
        <taxon>Peptostreptococcales</taxon>
        <taxon>Tindalliaceae</taxon>
        <taxon>Tindallia</taxon>
    </lineage>
</organism>
<gene>
    <name evidence="6" type="primary">mprF</name>
    <name evidence="7" type="ORF">SAMN05192546_106133</name>
</gene>
<proteinExistence type="inferred from homology"/>
<dbReference type="GO" id="GO:0050071">
    <property type="term" value="F:phosphatidylglycerol lysyltransferase activity"/>
    <property type="evidence" value="ECO:0007669"/>
    <property type="project" value="UniProtKB-EC"/>
</dbReference>
<dbReference type="RefSeq" id="WP_176968360.1">
    <property type="nucleotide sequence ID" value="NZ_FNPV01000006.1"/>
</dbReference>
<keyword evidence="2" id="KW-1003">Cell membrane</keyword>
<dbReference type="Proteomes" id="UP000199230">
    <property type="component" value="Unassembled WGS sequence"/>
</dbReference>
<feature type="transmembrane region" description="Helical" evidence="6">
    <location>
        <begin position="237"/>
        <end position="256"/>
    </location>
</feature>